<dbReference type="AlphaFoldDB" id="A0A239KG12"/>
<evidence type="ECO:0000313" key="3">
    <source>
        <dbReference type="Proteomes" id="UP000198282"/>
    </source>
</evidence>
<gene>
    <name evidence="2" type="ORF">SAMN05216276_102724</name>
</gene>
<dbReference type="InterPro" id="IPR004360">
    <property type="entry name" value="Glyas_Fos-R_dOase_dom"/>
</dbReference>
<dbReference type="InterPro" id="IPR037523">
    <property type="entry name" value="VOC_core"/>
</dbReference>
<dbReference type="RefSeq" id="WP_089209804.1">
    <property type="nucleotide sequence ID" value="NZ_FZOD01000027.1"/>
</dbReference>
<proteinExistence type="predicted"/>
<dbReference type="Proteomes" id="UP000198282">
    <property type="component" value="Unassembled WGS sequence"/>
</dbReference>
<dbReference type="Gene3D" id="3.10.180.10">
    <property type="entry name" value="2,3-Dihydroxybiphenyl 1,2-Dioxygenase, domain 1"/>
    <property type="match status" value="1"/>
</dbReference>
<dbReference type="EMBL" id="FZOD01000027">
    <property type="protein sequence ID" value="SNT17101.1"/>
    <property type="molecule type" value="Genomic_DNA"/>
</dbReference>
<feature type="domain" description="VOC" evidence="1">
    <location>
        <begin position="4"/>
        <end position="124"/>
    </location>
</feature>
<evidence type="ECO:0000313" key="2">
    <source>
        <dbReference type="EMBL" id="SNT17101.1"/>
    </source>
</evidence>
<keyword evidence="2" id="KW-0456">Lyase</keyword>
<dbReference type="PANTHER" id="PTHR36437">
    <property type="entry name" value="GLYOXALASE/BLEOMYCIN RESISTANCE PROTEIN/DIOXYGENASE"/>
    <property type="match status" value="1"/>
</dbReference>
<sequence length="126" mass="13551">MDMKLELVPIPVSDVDRAKAFYTEQLGFNADLDQRFGETFRVVQLTPPGSACSVCIGVGIVDTAPGSVQGLHLVVSDIRAARAELVKRGVEIGEVEDMTAPGKPTVSYAAFKDPDGNGWTLQQLPY</sequence>
<dbReference type="OrthoDB" id="485032at2"/>
<accession>A0A239KG12</accession>
<dbReference type="PROSITE" id="PS51819">
    <property type="entry name" value="VOC"/>
    <property type="match status" value="1"/>
</dbReference>
<dbReference type="GO" id="GO:0016829">
    <property type="term" value="F:lyase activity"/>
    <property type="evidence" value="ECO:0007669"/>
    <property type="project" value="UniProtKB-KW"/>
</dbReference>
<organism evidence="2 3">
    <name type="scientific">Streptosporangium subroseum</name>
    <dbReference type="NCBI Taxonomy" id="106412"/>
    <lineage>
        <taxon>Bacteria</taxon>
        <taxon>Bacillati</taxon>
        <taxon>Actinomycetota</taxon>
        <taxon>Actinomycetes</taxon>
        <taxon>Streptosporangiales</taxon>
        <taxon>Streptosporangiaceae</taxon>
        <taxon>Streptosporangium</taxon>
    </lineage>
</organism>
<protein>
    <submittedName>
        <fullName evidence="2">Predicted lactoylglutathione lyase</fullName>
    </submittedName>
</protein>
<keyword evidence="3" id="KW-1185">Reference proteome</keyword>
<reference evidence="2 3" key="1">
    <citation type="submission" date="2017-06" db="EMBL/GenBank/DDBJ databases">
        <authorList>
            <person name="Kim H.J."/>
            <person name="Triplett B.A."/>
        </authorList>
    </citation>
    <scope>NUCLEOTIDE SEQUENCE [LARGE SCALE GENOMIC DNA]</scope>
    <source>
        <strain evidence="2 3">CGMCC 4.2132</strain>
    </source>
</reference>
<evidence type="ECO:0000259" key="1">
    <source>
        <dbReference type="PROSITE" id="PS51819"/>
    </source>
</evidence>
<dbReference type="InterPro" id="IPR029068">
    <property type="entry name" value="Glyas_Bleomycin-R_OHBP_Dase"/>
</dbReference>
<dbReference type="SUPFAM" id="SSF54593">
    <property type="entry name" value="Glyoxalase/Bleomycin resistance protein/Dihydroxybiphenyl dioxygenase"/>
    <property type="match status" value="1"/>
</dbReference>
<dbReference type="PANTHER" id="PTHR36437:SF2">
    <property type="entry name" value="GLYOXALASE_BLEOMYCIN RESISTANCE PROTEIN_DIOXYGENASE"/>
    <property type="match status" value="1"/>
</dbReference>
<dbReference type="Pfam" id="PF00903">
    <property type="entry name" value="Glyoxalase"/>
    <property type="match status" value="1"/>
</dbReference>
<name>A0A239KG12_9ACTN</name>